<protein>
    <recommendedName>
        <fullName evidence="4">CBS domain-containing protein</fullName>
    </recommendedName>
</protein>
<keyword evidence="2" id="KW-0129">CBS domain</keyword>
<dbReference type="PANTHER" id="PTHR48108">
    <property type="entry name" value="CBS DOMAIN-CONTAINING PROTEIN CBSX2, CHLOROPLASTIC"/>
    <property type="match status" value="1"/>
</dbReference>
<dbReference type="CDD" id="cd04622">
    <property type="entry name" value="CBS_pair_HRP1_like"/>
    <property type="match status" value="1"/>
</dbReference>
<evidence type="ECO:0000256" key="2">
    <source>
        <dbReference type="PROSITE-ProRule" id="PRU00703"/>
    </source>
</evidence>
<evidence type="ECO:0000256" key="3">
    <source>
        <dbReference type="SAM" id="MobiDB-lite"/>
    </source>
</evidence>
<feature type="domain" description="CBS" evidence="4">
    <location>
        <begin position="6"/>
        <end position="64"/>
    </location>
</feature>
<proteinExistence type="predicted"/>
<keyword evidence="1" id="KW-0677">Repeat</keyword>
<accession>A0A6J5F5F0</accession>
<gene>
    <name evidence="5" type="ORF">LMG29542_07569</name>
</gene>
<dbReference type="InterPro" id="IPR046342">
    <property type="entry name" value="CBS_dom_sf"/>
</dbReference>
<feature type="region of interest" description="Disordered" evidence="3">
    <location>
        <begin position="221"/>
        <end position="249"/>
    </location>
</feature>
<reference evidence="5 6" key="1">
    <citation type="submission" date="2020-04" db="EMBL/GenBank/DDBJ databases">
        <authorList>
            <person name="De Canck E."/>
        </authorList>
    </citation>
    <scope>NUCLEOTIDE SEQUENCE [LARGE SCALE GENOMIC DNA]</scope>
    <source>
        <strain evidence="5 6">LMG 29542</strain>
    </source>
</reference>
<evidence type="ECO:0000313" key="5">
    <source>
        <dbReference type="EMBL" id="CAB3774048.1"/>
    </source>
</evidence>
<organism evidence="5 6">
    <name type="scientific">Paraburkholderia humisilvae</name>
    <dbReference type="NCBI Taxonomy" id="627669"/>
    <lineage>
        <taxon>Bacteria</taxon>
        <taxon>Pseudomonadati</taxon>
        <taxon>Pseudomonadota</taxon>
        <taxon>Betaproteobacteria</taxon>
        <taxon>Burkholderiales</taxon>
        <taxon>Burkholderiaceae</taxon>
        <taxon>Paraburkholderia</taxon>
    </lineage>
</organism>
<evidence type="ECO:0000313" key="6">
    <source>
        <dbReference type="Proteomes" id="UP000494363"/>
    </source>
</evidence>
<dbReference type="PANTHER" id="PTHR48108:SF34">
    <property type="entry name" value="CBS DOMAIN-CONTAINING PROTEIN YHCV"/>
    <property type="match status" value="1"/>
</dbReference>
<dbReference type="Pfam" id="PF11154">
    <property type="entry name" value="DUF2934"/>
    <property type="match status" value="1"/>
</dbReference>
<evidence type="ECO:0000259" key="4">
    <source>
        <dbReference type="PROSITE" id="PS51371"/>
    </source>
</evidence>
<name>A0A6J5F5F0_9BURK</name>
<feature type="domain" description="CBS" evidence="4">
    <location>
        <begin position="71"/>
        <end position="128"/>
    </location>
</feature>
<dbReference type="Gene3D" id="3.10.580.10">
    <property type="entry name" value="CBS-domain"/>
    <property type="match status" value="1"/>
</dbReference>
<dbReference type="SMART" id="SM00116">
    <property type="entry name" value="CBS"/>
    <property type="match status" value="2"/>
</dbReference>
<dbReference type="PROSITE" id="PS51371">
    <property type="entry name" value="CBS"/>
    <property type="match status" value="2"/>
</dbReference>
<keyword evidence="6" id="KW-1185">Reference proteome</keyword>
<dbReference type="EMBL" id="CADIKH010000095">
    <property type="protein sequence ID" value="CAB3774048.1"/>
    <property type="molecule type" value="Genomic_DNA"/>
</dbReference>
<dbReference type="InterPro" id="IPR021327">
    <property type="entry name" value="DUF2934"/>
</dbReference>
<dbReference type="Proteomes" id="UP000494363">
    <property type="component" value="Unassembled WGS sequence"/>
</dbReference>
<dbReference type="SUPFAM" id="SSF54631">
    <property type="entry name" value="CBS-domain pair"/>
    <property type="match status" value="1"/>
</dbReference>
<sequence>MLVRDVMSEPVCVQAEETLDTAARRLKKENIGALPVCQHDCVIGMITDRDITMRGVADGRNVAEMTVREAMSAEILFCFGDDTTEEAARIMRENHVQRLAVLDRADKHLIGIVSMTRLSGGASERRPYEVIFHKTLFDHQGHPHHGELMRIAVAQGTKEQAIATATRQFEEMKQVKSWNQLANGYDVISVHVDARGATVEQREPTSEREARILRRAREIWEREGTPEGRDKEIWGHAAGEIDHEDRVPG</sequence>
<dbReference type="Pfam" id="PF00571">
    <property type="entry name" value="CBS"/>
    <property type="match status" value="2"/>
</dbReference>
<dbReference type="InterPro" id="IPR051462">
    <property type="entry name" value="CBS_domain-containing"/>
</dbReference>
<evidence type="ECO:0000256" key="1">
    <source>
        <dbReference type="ARBA" id="ARBA00022737"/>
    </source>
</evidence>
<dbReference type="AlphaFoldDB" id="A0A6J5F5F0"/>
<dbReference type="InterPro" id="IPR000644">
    <property type="entry name" value="CBS_dom"/>
</dbReference>